<dbReference type="InterPro" id="IPR044215">
    <property type="entry name" value="PIG-H"/>
</dbReference>
<evidence type="ECO:0000256" key="3">
    <source>
        <dbReference type="SAM" id="Phobius"/>
    </source>
</evidence>
<feature type="transmembrane region" description="Helical" evidence="3">
    <location>
        <begin position="20"/>
        <end position="38"/>
    </location>
</feature>
<protein>
    <recommendedName>
        <fullName evidence="4">Phosphatidylinositol N-acetylglucosaminyltransferase subunit H conserved domain-containing protein</fullName>
    </recommendedName>
</protein>
<name>A0AAV5RIU3_STABA</name>
<reference evidence="5 6" key="1">
    <citation type="journal article" date="2023" name="Elife">
        <title>Identification of key yeast species and microbe-microbe interactions impacting larval growth of Drosophila in the wild.</title>
        <authorList>
            <person name="Mure A."/>
            <person name="Sugiura Y."/>
            <person name="Maeda R."/>
            <person name="Honda K."/>
            <person name="Sakurai N."/>
            <person name="Takahashi Y."/>
            <person name="Watada M."/>
            <person name="Katoh T."/>
            <person name="Gotoh A."/>
            <person name="Gotoh Y."/>
            <person name="Taniguchi I."/>
            <person name="Nakamura K."/>
            <person name="Hayashi T."/>
            <person name="Katayama T."/>
            <person name="Uemura T."/>
            <person name="Hattori Y."/>
        </authorList>
    </citation>
    <scope>NUCLEOTIDE SEQUENCE [LARGE SCALE GENOMIC DNA]</scope>
    <source>
        <strain evidence="5 6">SB-73</strain>
    </source>
</reference>
<dbReference type="PANTHER" id="PTHR15231:SF1">
    <property type="entry name" value="PHOSPHATIDYLINOSITOL N-ACETYLGLUCOSAMINYLTRANSFERASE SUBUNIT H"/>
    <property type="match status" value="1"/>
</dbReference>
<evidence type="ECO:0000256" key="1">
    <source>
        <dbReference type="ARBA" id="ARBA00004687"/>
    </source>
</evidence>
<keyword evidence="3" id="KW-0472">Membrane</keyword>
<dbReference type="GO" id="GO:0006506">
    <property type="term" value="P:GPI anchor biosynthetic process"/>
    <property type="evidence" value="ECO:0007669"/>
    <property type="project" value="InterPro"/>
</dbReference>
<sequence>MRISVKKSNGVTSYKLTSDLDYIAALGQVFLFVIFIYTSLASPLWYLTLVPLLCIPVIRLHTTESVLVVTGLGVQLEERGRLRYWSDCDKFIAVDDIRAVFINEIFEGCQVNYVLQIILKKSNEVCLAFRYLRPGAHTLRQVWKCIERA</sequence>
<evidence type="ECO:0000256" key="2">
    <source>
        <dbReference type="ARBA" id="ARBA00009610"/>
    </source>
</evidence>
<keyword evidence="6" id="KW-1185">Reference proteome</keyword>
<dbReference type="AlphaFoldDB" id="A0AAV5RIU3"/>
<comment type="caution">
    <text evidence="5">The sequence shown here is derived from an EMBL/GenBank/DDBJ whole genome shotgun (WGS) entry which is preliminary data.</text>
</comment>
<feature type="domain" description="Phosphatidylinositol N-acetylglucosaminyltransferase subunit H conserved" evidence="4">
    <location>
        <begin position="65"/>
        <end position="129"/>
    </location>
</feature>
<evidence type="ECO:0000313" key="6">
    <source>
        <dbReference type="Proteomes" id="UP001362899"/>
    </source>
</evidence>
<evidence type="ECO:0000259" key="4">
    <source>
        <dbReference type="Pfam" id="PF10181"/>
    </source>
</evidence>
<dbReference type="PANTHER" id="PTHR15231">
    <property type="entry name" value="PHOSPHATIDYLINOSITOL N-ACETYLGLUCOSAMINYLTRANSFERASE SUBUNIT H"/>
    <property type="match status" value="1"/>
</dbReference>
<proteinExistence type="inferred from homology"/>
<dbReference type="Pfam" id="PF10181">
    <property type="entry name" value="PIG-H"/>
    <property type="match status" value="1"/>
</dbReference>
<accession>A0AAV5RIU3</accession>
<dbReference type="GO" id="GO:0000506">
    <property type="term" value="C:glycosylphosphatidylinositol-N-acetylglucosaminyltransferase (GPI-GnT) complex"/>
    <property type="evidence" value="ECO:0007669"/>
    <property type="project" value="InterPro"/>
</dbReference>
<comment type="pathway">
    <text evidence="1">Glycolipid biosynthesis; glycosylphosphatidylinositol-anchor biosynthesis.</text>
</comment>
<dbReference type="InterPro" id="IPR019328">
    <property type="entry name" value="PIGH-H_dom"/>
</dbReference>
<dbReference type="EMBL" id="BTGC01000003">
    <property type="protein sequence ID" value="GMM51122.1"/>
    <property type="molecule type" value="Genomic_DNA"/>
</dbReference>
<evidence type="ECO:0000313" key="5">
    <source>
        <dbReference type="EMBL" id="GMM51122.1"/>
    </source>
</evidence>
<keyword evidence="3" id="KW-0812">Transmembrane</keyword>
<dbReference type="Proteomes" id="UP001362899">
    <property type="component" value="Unassembled WGS sequence"/>
</dbReference>
<keyword evidence="3" id="KW-1133">Transmembrane helix</keyword>
<comment type="similarity">
    <text evidence="2">Belongs to the PIGH family.</text>
</comment>
<organism evidence="5 6">
    <name type="scientific">Starmerella bacillaris</name>
    <name type="common">Yeast</name>
    <name type="synonym">Candida zemplinina</name>
    <dbReference type="NCBI Taxonomy" id="1247836"/>
    <lineage>
        <taxon>Eukaryota</taxon>
        <taxon>Fungi</taxon>
        <taxon>Dikarya</taxon>
        <taxon>Ascomycota</taxon>
        <taxon>Saccharomycotina</taxon>
        <taxon>Dipodascomycetes</taxon>
        <taxon>Dipodascales</taxon>
        <taxon>Trichomonascaceae</taxon>
        <taxon>Starmerella</taxon>
    </lineage>
</organism>
<gene>
    <name evidence="5" type="ORF">DASB73_020800</name>
</gene>